<accession>A0AAV9ZXE3</accession>
<proteinExistence type="predicted"/>
<dbReference type="EMBL" id="JAWWNJ010000100">
    <property type="protein sequence ID" value="KAK6995909.1"/>
    <property type="molecule type" value="Genomic_DNA"/>
</dbReference>
<name>A0AAV9ZXE3_9AGAR</name>
<feature type="chain" id="PRO_5043844228" evidence="1">
    <location>
        <begin position="21"/>
        <end position="135"/>
    </location>
</feature>
<reference evidence="2 3" key="1">
    <citation type="journal article" date="2024" name="J Genomics">
        <title>Draft genome sequencing and assembly of Favolaschia claudopus CIRM-BRFM 2984 isolated from oak limbs.</title>
        <authorList>
            <person name="Navarro D."/>
            <person name="Drula E."/>
            <person name="Chaduli D."/>
            <person name="Cazenave R."/>
            <person name="Ahrendt S."/>
            <person name="Wang J."/>
            <person name="Lipzen A."/>
            <person name="Daum C."/>
            <person name="Barry K."/>
            <person name="Grigoriev I.V."/>
            <person name="Favel A."/>
            <person name="Rosso M.N."/>
            <person name="Martin F."/>
        </authorList>
    </citation>
    <scope>NUCLEOTIDE SEQUENCE [LARGE SCALE GENOMIC DNA]</scope>
    <source>
        <strain evidence="2 3">CIRM-BRFM 2984</strain>
    </source>
</reference>
<keyword evidence="3" id="KW-1185">Reference proteome</keyword>
<dbReference type="Proteomes" id="UP001362999">
    <property type="component" value="Unassembled WGS sequence"/>
</dbReference>
<protein>
    <submittedName>
        <fullName evidence="2">Uncharacterized protein</fullName>
    </submittedName>
</protein>
<dbReference type="AlphaFoldDB" id="A0AAV9ZXE3"/>
<evidence type="ECO:0000313" key="3">
    <source>
        <dbReference type="Proteomes" id="UP001362999"/>
    </source>
</evidence>
<evidence type="ECO:0000256" key="1">
    <source>
        <dbReference type="SAM" id="SignalP"/>
    </source>
</evidence>
<evidence type="ECO:0000313" key="2">
    <source>
        <dbReference type="EMBL" id="KAK6995909.1"/>
    </source>
</evidence>
<comment type="caution">
    <text evidence="2">The sequence shown here is derived from an EMBL/GenBank/DDBJ whole genome shotgun (WGS) entry which is preliminary data.</text>
</comment>
<feature type="signal peptide" evidence="1">
    <location>
        <begin position="1"/>
        <end position="20"/>
    </location>
</feature>
<organism evidence="2 3">
    <name type="scientific">Favolaschia claudopus</name>
    <dbReference type="NCBI Taxonomy" id="2862362"/>
    <lineage>
        <taxon>Eukaryota</taxon>
        <taxon>Fungi</taxon>
        <taxon>Dikarya</taxon>
        <taxon>Basidiomycota</taxon>
        <taxon>Agaricomycotina</taxon>
        <taxon>Agaricomycetes</taxon>
        <taxon>Agaricomycetidae</taxon>
        <taxon>Agaricales</taxon>
        <taxon>Marasmiineae</taxon>
        <taxon>Mycenaceae</taxon>
        <taxon>Favolaschia</taxon>
    </lineage>
</organism>
<keyword evidence="1" id="KW-0732">Signal</keyword>
<gene>
    <name evidence="2" type="ORF">R3P38DRAFT_3329657</name>
</gene>
<sequence length="135" mass="13588">MFNSKALLATIFAAISVAVASPVKPGTDASATIQVCTSVNPTAGCISIPAVSDACVDLTGGLTFLNKEITLAVIPGGFICTFFEDFGCNGSGTSNGGTDREVVLTGGTWDLGNIGGESGPINFNDLTSSFTCSPL</sequence>